<protein>
    <submittedName>
        <fullName evidence="1">Uncharacterized protein</fullName>
    </submittedName>
</protein>
<sequence length="130" mass="14774">MHMARPLHAVEEFRGMIFNRETFHVGDASLSEKDFRDIVAVEILRTRVVSFREFDAFGSPCSSGIDSRSLVCDGLPMWRALLFGKGQGQIYIRYFERARELVVRGCLGPRIMCGRVHVMTGGVVRNHEVD</sequence>
<gene>
    <name evidence="1" type="ORF">LSALG_LOCUS29749</name>
</gene>
<proteinExistence type="predicted"/>
<dbReference type="AlphaFoldDB" id="A0AA36EBW6"/>
<keyword evidence="2" id="KW-1185">Reference proteome</keyword>
<evidence type="ECO:0000313" key="2">
    <source>
        <dbReference type="Proteomes" id="UP001177003"/>
    </source>
</evidence>
<dbReference type="Proteomes" id="UP001177003">
    <property type="component" value="Chromosome 6"/>
</dbReference>
<evidence type="ECO:0000313" key="1">
    <source>
        <dbReference type="EMBL" id="CAI9290559.1"/>
    </source>
</evidence>
<organism evidence="1 2">
    <name type="scientific">Lactuca saligna</name>
    <name type="common">Willowleaf lettuce</name>
    <dbReference type="NCBI Taxonomy" id="75948"/>
    <lineage>
        <taxon>Eukaryota</taxon>
        <taxon>Viridiplantae</taxon>
        <taxon>Streptophyta</taxon>
        <taxon>Embryophyta</taxon>
        <taxon>Tracheophyta</taxon>
        <taxon>Spermatophyta</taxon>
        <taxon>Magnoliopsida</taxon>
        <taxon>eudicotyledons</taxon>
        <taxon>Gunneridae</taxon>
        <taxon>Pentapetalae</taxon>
        <taxon>asterids</taxon>
        <taxon>campanulids</taxon>
        <taxon>Asterales</taxon>
        <taxon>Asteraceae</taxon>
        <taxon>Cichorioideae</taxon>
        <taxon>Cichorieae</taxon>
        <taxon>Lactucinae</taxon>
        <taxon>Lactuca</taxon>
    </lineage>
</organism>
<name>A0AA36EBW6_LACSI</name>
<reference evidence="1" key="1">
    <citation type="submission" date="2023-04" db="EMBL/GenBank/DDBJ databases">
        <authorList>
            <person name="Vijverberg K."/>
            <person name="Xiong W."/>
            <person name="Schranz E."/>
        </authorList>
    </citation>
    <scope>NUCLEOTIDE SEQUENCE</scope>
</reference>
<dbReference type="EMBL" id="OX465082">
    <property type="protein sequence ID" value="CAI9290559.1"/>
    <property type="molecule type" value="Genomic_DNA"/>
</dbReference>
<accession>A0AA36EBW6</accession>